<accession>A0A8J1JGI1</accession>
<gene>
    <name evidence="4 5" type="primary">LOC105947714</name>
</gene>
<evidence type="ECO:0000313" key="4">
    <source>
        <dbReference type="RefSeq" id="XP_031756982.1"/>
    </source>
</evidence>
<keyword evidence="3" id="KW-1185">Reference proteome</keyword>
<feature type="region of interest" description="Disordered" evidence="1">
    <location>
        <begin position="371"/>
        <end position="395"/>
    </location>
</feature>
<dbReference type="Proteomes" id="UP000008143">
    <property type="component" value="Chromosome 4"/>
</dbReference>
<protein>
    <submittedName>
        <fullName evidence="4">Uncharacterized protein LOC105947714</fullName>
    </submittedName>
</protein>
<evidence type="ECO:0000313" key="5">
    <source>
        <dbReference type="Xenbase" id="XB-GENE-29089683"/>
    </source>
</evidence>
<dbReference type="Xenbase" id="XB-GENE-29089683">
    <property type="gene designation" value="LOC105947714"/>
</dbReference>
<dbReference type="AGR" id="Xenbase:XB-GENE-29089683"/>
<name>A0A8J1JGI1_XENTR</name>
<dbReference type="GeneID" id="105947714"/>
<keyword evidence="2" id="KW-0472">Membrane</keyword>
<dbReference type="KEGG" id="xtr:105947714"/>
<proteinExistence type="predicted"/>
<organism evidence="3 4">
    <name type="scientific">Xenopus tropicalis</name>
    <name type="common">Western clawed frog</name>
    <name type="synonym">Silurana tropicalis</name>
    <dbReference type="NCBI Taxonomy" id="8364"/>
    <lineage>
        <taxon>Eukaryota</taxon>
        <taxon>Metazoa</taxon>
        <taxon>Chordata</taxon>
        <taxon>Craniata</taxon>
        <taxon>Vertebrata</taxon>
        <taxon>Euteleostomi</taxon>
        <taxon>Amphibia</taxon>
        <taxon>Batrachia</taxon>
        <taxon>Anura</taxon>
        <taxon>Pipoidea</taxon>
        <taxon>Pipidae</taxon>
        <taxon>Xenopodinae</taxon>
        <taxon>Xenopus</taxon>
        <taxon>Silurana</taxon>
    </lineage>
</organism>
<feature type="compositionally biased region" description="Basic and acidic residues" evidence="1">
    <location>
        <begin position="194"/>
        <end position="212"/>
    </location>
</feature>
<keyword evidence="2" id="KW-1133">Transmembrane helix</keyword>
<reference evidence="4" key="1">
    <citation type="submission" date="2025-08" db="UniProtKB">
        <authorList>
            <consortium name="RefSeq"/>
        </authorList>
    </citation>
    <scope>IDENTIFICATION</scope>
    <source>
        <strain evidence="4">Nigerian</strain>
        <tissue evidence="4">Liver and blood</tissue>
    </source>
</reference>
<feature type="region of interest" description="Disordered" evidence="1">
    <location>
        <begin position="180"/>
        <end position="212"/>
    </location>
</feature>
<keyword evidence="2" id="KW-0812">Transmembrane</keyword>
<dbReference type="RefSeq" id="XP_031756982.1">
    <property type="nucleotide sequence ID" value="XM_031901122.1"/>
</dbReference>
<dbReference type="AlphaFoldDB" id="A0A8J1JGI1"/>
<evidence type="ECO:0000256" key="2">
    <source>
        <dbReference type="SAM" id="Phobius"/>
    </source>
</evidence>
<dbReference type="OrthoDB" id="10640850at2759"/>
<evidence type="ECO:0000313" key="3">
    <source>
        <dbReference type="Proteomes" id="UP000008143"/>
    </source>
</evidence>
<feature type="transmembrane region" description="Helical" evidence="2">
    <location>
        <begin position="68"/>
        <end position="90"/>
    </location>
</feature>
<evidence type="ECO:0000256" key="1">
    <source>
        <dbReference type="SAM" id="MobiDB-lite"/>
    </source>
</evidence>
<feature type="transmembrane region" description="Helical" evidence="2">
    <location>
        <begin position="6"/>
        <end position="25"/>
    </location>
</feature>
<sequence length="577" mass="63667">MNPMKILYIYLIKCIIIIGFCLPLIHPASAAHKHGVKGNKAQMNESKLEENTINANGAIPCSYCKYKVYIIAIAAMLTIALPGAAGWYLYYRMKKKNEISDEEKAIEESQPETFIARMSLWLSALRPLFDKLMKIIGELQLKTYMSKITIWLSTNCTLEMLSLLYAKLRKKKTIYDEEKAIEKSQPKAAKPKTTKRDKPGTGKKMAKADEKLKDETSVTGKKIVKKTKKKKKAPVTKSVGKAIEVPSIKQSTDKPVKSGQSPQILAIPEEKIVKKKKKKKAPVTKSVGKAIEAPSIKQSTDEPVKSVQSPQILAIPKEKIVKKKKKKTTPVTKSVGKAIEVPSIKQATDEPVKSAQSPQILAIPKGKKVEKTKKKAAPVTKSVGKATETPSMKQWKDEESPQILAIINGKLCYTSIANLCRDPPMFVPVCIFAAEQGPVEPVGILSTEQVPAEPASILPTEQEPAEPVSILLTEQEPAEQASILSTEQGPTEPVSILATEPESLAAVNVLSTEEIHVPAEKVVSVEHVESDMVSMQPVIPEFEQPFMESQKETPSTYKRITVLRWIEEITDDEASTD</sequence>